<feature type="region of interest" description="Disordered" evidence="1">
    <location>
        <begin position="1"/>
        <end position="99"/>
    </location>
</feature>
<dbReference type="Proteomes" id="UP001476282">
    <property type="component" value="Unassembled WGS sequence"/>
</dbReference>
<evidence type="ECO:0000256" key="1">
    <source>
        <dbReference type="SAM" id="MobiDB-lite"/>
    </source>
</evidence>
<dbReference type="EMBL" id="BAABRI010000017">
    <property type="protein sequence ID" value="GAA5483703.1"/>
    <property type="molecule type" value="Genomic_DNA"/>
</dbReference>
<name>A0ABP9UQ76_9BACT</name>
<feature type="compositionally biased region" description="Gly residues" evidence="1">
    <location>
        <begin position="46"/>
        <end position="64"/>
    </location>
</feature>
<organism evidence="2 3">
    <name type="scientific">Haloferula sargassicola</name>
    <dbReference type="NCBI Taxonomy" id="490096"/>
    <lineage>
        <taxon>Bacteria</taxon>
        <taxon>Pseudomonadati</taxon>
        <taxon>Verrucomicrobiota</taxon>
        <taxon>Verrucomicrobiia</taxon>
        <taxon>Verrucomicrobiales</taxon>
        <taxon>Verrucomicrobiaceae</taxon>
        <taxon>Haloferula</taxon>
    </lineage>
</organism>
<feature type="compositionally biased region" description="Basic and acidic residues" evidence="1">
    <location>
        <begin position="81"/>
        <end position="92"/>
    </location>
</feature>
<proteinExistence type="predicted"/>
<gene>
    <name evidence="2" type="ORF">Hsar01_02937</name>
</gene>
<comment type="caution">
    <text evidence="2">The sequence shown here is derived from an EMBL/GenBank/DDBJ whole genome shotgun (WGS) entry which is preliminary data.</text>
</comment>
<feature type="compositionally biased region" description="Basic residues" evidence="1">
    <location>
        <begin position="445"/>
        <end position="471"/>
    </location>
</feature>
<feature type="region of interest" description="Disordered" evidence="1">
    <location>
        <begin position="435"/>
        <end position="471"/>
    </location>
</feature>
<protein>
    <submittedName>
        <fullName evidence="2">Uncharacterized protein</fullName>
    </submittedName>
</protein>
<reference evidence="2 3" key="1">
    <citation type="submission" date="2024-02" db="EMBL/GenBank/DDBJ databases">
        <title>Haloferula sargassicola NBRC 104335.</title>
        <authorList>
            <person name="Ichikawa N."/>
            <person name="Katano-Makiyama Y."/>
            <person name="Hidaka K."/>
        </authorList>
    </citation>
    <scope>NUCLEOTIDE SEQUENCE [LARGE SCALE GENOMIC DNA]</scope>
    <source>
        <strain evidence="2 3">NBRC 104335</strain>
    </source>
</reference>
<feature type="compositionally biased region" description="Basic and acidic residues" evidence="1">
    <location>
        <begin position="26"/>
        <end position="41"/>
    </location>
</feature>
<sequence>MTDPSNEQDDLLSAFDLGPAWARDNAPAKKYDNHRGEEERPRRGRGGPGGGGGRRFEGGGGRQGGGRREDRRGGGGGKFSGRRDGDPRRELPDPAPGVRVTLQPAMEAAHRLVKEIQHRARVYSLFDVSKMFLNHRTSYLLEVAMEPSRPPMFRGVKDASLFLTKEEAIAHFLASPVFEECYESEEIETEAPSGNFQVVAKCGFSGEWLGPPNFHSYQTNLRRLHRERFSNMSFERYAARVRTERGEEAVNAWLESMKKRTRWRPKGADEEAWTFDRGEIDRDFSQNRFGEFFEETHQAELPGDVDARSISIGILAAVRIAGSHARRHPAMMIPSLCRALESDHLAIFKTKGKLFCGPARPHPLETFEELSQRPSAIVHFLDANPEAKLKDLWKSLLPEGTEEPPKEWLVDLFWLLTQGHVLLFDDGRLVLPKRRQGPAPAKAAPKAKKKKRKSSSGPRVRKAKVKSHARTIRKISRLSKSRLGALRGEQRQWARRLARRGRIAALKVHGRRGDRR</sequence>
<keyword evidence="3" id="KW-1185">Reference proteome</keyword>
<evidence type="ECO:0000313" key="2">
    <source>
        <dbReference type="EMBL" id="GAA5483703.1"/>
    </source>
</evidence>
<feature type="compositionally biased region" description="Acidic residues" evidence="1">
    <location>
        <begin position="1"/>
        <end position="10"/>
    </location>
</feature>
<accession>A0ABP9UQ76</accession>
<evidence type="ECO:0000313" key="3">
    <source>
        <dbReference type="Proteomes" id="UP001476282"/>
    </source>
</evidence>
<dbReference type="RefSeq" id="WP_353567810.1">
    <property type="nucleotide sequence ID" value="NZ_BAABRI010000017.1"/>
</dbReference>